<accession>A0AAX4KU53</accession>
<protein>
    <submittedName>
        <fullName evidence="2">Uncharacterized protein</fullName>
    </submittedName>
</protein>
<dbReference type="KEGG" id="ker:91106698"/>
<feature type="compositionally biased region" description="Low complexity" evidence="1">
    <location>
        <begin position="195"/>
        <end position="204"/>
    </location>
</feature>
<keyword evidence="3" id="KW-1185">Reference proteome</keyword>
<dbReference type="RefSeq" id="XP_066087736.1">
    <property type="nucleotide sequence ID" value="XM_066231639.1"/>
</dbReference>
<evidence type="ECO:0000313" key="2">
    <source>
        <dbReference type="EMBL" id="WWD09769.1"/>
    </source>
</evidence>
<evidence type="ECO:0000256" key="1">
    <source>
        <dbReference type="SAM" id="MobiDB-lite"/>
    </source>
</evidence>
<name>A0AAX4KU53_9TREE</name>
<sequence>MEESATSFALSVEQVAQLGTNKLVVFSKSNQLAKCREERHGLYLQEIWTKLETRGYATHHKISDLTRSGGRGMFGCLVVIDDRKYKLSVHEFTYKSHWQIVGLYDLLEWINKLEFQYQLFQWAELPATYIPQLPMGNSDFIELLKKDSVKPLETILESAKTQFSVHKLYEDLMEAKTSMDHLAVRRSSSISTCLSPSSVSSASSKVQTCSNSDTSSEQDPLKQEEMFDTPYLDTSSRISSSSPPIGLSTTQLATPLIPLSPTPRPRPRPRSSLPCYRVLRISRNGKIRLAKGLDILVRRAIRLGKKRVVYEGQVYNISKIVG</sequence>
<dbReference type="AlphaFoldDB" id="A0AAX4KU53"/>
<feature type="region of interest" description="Disordered" evidence="1">
    <location>
        <begin position="195"/>
        <end position="222"/>
    </location>
</feature>
<dbReference type="GeneID" id="91106698"/>
<evidence type="ECO:0000313" key="3">
    <source>
        <dbReference type="Proteomes" id="UP001358614"/>
    </source>
</evidence>
<dbReference type="Proteomes" id="UP001358614">
    <property type="component" value="Chromosome 3"/>
</dbReference>
<dbReference type="EMBL" id="CP144091">
    <property type="protein sequence ID" value="WWD09769.1"/>
    <property type="molecule type" value="Genomic_DNA"/>
</dbReference>
<reference evidence="2 3" key="1">
    <citation type="submission" date="2024-01" db="EMBL/GenBank/DDBJ databases">
        <title>Comparative genomics of Cryptococcus and Kwoniella reveals pathogenesis evolution and contrasting modes of karyotype evolution via chromosome fusion or intercentromeric recombination.</title>
        <authorList>
            <person name="Coelho M.A."/>
            <person name="David-Palma M."/>
            <person name="Shea T."/>
            <person name="Bowers K."/>
            <person name="McGinley-Smith S."/>
            <person name="Mohammad A.W."/>
            <person name="Gnirke A."/>
            <person name="Yurkov A.M."/>
            <person name="Nowrousian M."/>
            <person name="Sun S."/>
            <person name="Cuomo C.A."/>
            <person name="Heitman J."/>
        </authorList>
    </citation>
    <scope>NUCLEOTIDE SEQUENCE [LARGE SCALE GENOMIC DNA]</scope>
    <source>
        <strain evidence="2 3">PYCC6329</strain>
    </source>
</reference>
<feature type="compositionally biased region" description="Polar residues" evidence="1">
    <location>
        <begin position="205"/>
        <end position="218"/>
    </location>
</feature>
<proteinExistence type="predicted"/>
<gene>
    <name evidence="2" type="ORF">V865_007897</name>
</gene>
<organism evidence="2 3">
    <name type="scientific">Kwoniella europaea PYCC6329</name>
    <dbReference type="NCBI Taxonomy" id="1423913"/>
    <lineage>
        <taxon>Eukaryota</taxon>
        <taxon>Fungi</taxon>
        <taxon>Dikarya</taxon>
        <taxon>Basidiomycota</taxon>
        <taxon>Agaricomycotina</taxon>
        <taxon>Tremellomycetes</taxon>
        <taxon>Tremellales</taxon>
        <taxon>Cryptococcaceae</taxon>
        <taxon>Kwoniella</taxon>
    </lineage>
</organism>